<proteinExistence type="predicted"/>
<dbReference type="EMBL" id="BAAANE010000002">
    <property type="protein sequence ID" value="GAA1622191.1"/>
    <property type="molecule type" value="Genomic_DNA"/>
</dbReference>
<keyword evidence="2" id="KW-1185">Reference proteome</keyword>
<dbReference type="Proteomes" id="UP001501319">
    <property type="component" value="Unassembled WGS sequence"/>
</dbReference>
<sequence>MQYEVSASTSSPPLSQGWPADRWPVLRRLAPCRPLLAEDPGIACRLPSVGWKADRTAAYGRSVLRVLRVLRVL</sequence>
<protein>
    <submittedName>
        <fullName evidence="1">Uncharacterized protein</fullName>
    </submittedName>
</protein>
<name>A0ABN2F0G4_9ACTN</name>
<accession>A0ABN2F0G4</accession>
<reference evidence="2" key="1">
    <citation type="journal article" date="2019" name="Int. J. Syst. Evol. Microbiol.">
        <title>The Global Catalogue of Microorganisms (GCM) 10K type strain sequencing project: providing services to taxonomists for standard genome sequencing and annotation.</title>
        <authorList>
            <consortium name="The Broad Institute Genomics Platform"/>
            <consortium name="The Broad Institute Genome Sequencing Center for Infectious Disease"/>
            <person name="Wu L."/>
            <person name="Ma J."/>
        </authorList>
    </citation>
    <scope>NUCLEOTIDE SEQUENCE [LARGE SCALE GENOMIC DNA]</scope>
    <source>
        <strain evidence="2">JCM 14306</strain>
    </source>
</reference>
<gene>
    <name evidence="1" type="ORF">GCM10009744_06790</name>
</gene>
<organism evidence="1 2">
    <name type="scientific">Kribbella alba</name>
    <dbReference type="NCBI Taxonomy" id="190197"/>
    <lineage>
        <taxon>Bacteria</taxon>
        <taxon>Bacillati</taxon>
        <taxon>Actinomycetota</taxon>
        <taxon>Actinomycetes</taxon>
        <taxon>Propionibacteriales</taxon>
        <taxon>Kribbellaceae</taxon>
        <taxon>Kribbella</taxon>
    </lineage>
</organism>
<evidence type="ECO:0000313" key="2">
    <source>
        <dbReference type="Proteomes" id="UP001501319"/>
    </source>
</evidence>
<evidence type="ECO:0000313" key="1">
    <source>
        <dbReference type="EMBL" id="GAA1622191.1"/>
    </source>
</evidence>
<comment type="caution">
    <text evidence="1">The sequence shown here is derived from an EMBL/GenBank/DDBJ whole genome shotgun (WGS) entry which is preliminary data.</text>
</comment>